<feature type="transmembrane region" description="Helical" evidence="2">
    <location>
        <begin position="191"/>
        <end position="213"/>
    </location>
</feature>
<organism evidence="3 4">
    <name type="scientific">Actinocorallia herbida</name>
    <dbReference type="NCBI Taxonomy" id="58109"/>
    <lineage>
        <taxon>Bacteria</taxon>
        <taxon>Bacillati</taxon>
        <taxon>Actinomycetota</taxon>
        <taxon>Actinomycetes</taxon>
        <taxon>Streptosporangiales</taxon>
        <taxon>Thermomonosporaceae</taxon>
        <taxon>Actinocorallia</taxon>
    </lineage>
</organism>
<keyword evidence="2" id="KW-0472">Membrane</keyword>
<dbReference type="Proteomes" id="UP000272400">
    <property type="component" value="Unassembled WGS sequence"/>
</dbReference>
<protein>
    <recommendedName>
        <fullName evidence="5">Capsular polysaccharide biosynthesis protein</fullName>
    </recommendedName>
</protein>
<feature type="compositionally biased region" description="Acidic residues" evidence="1">
    <location>
        <begin position="280"/>
        <end position="291"/>
    </location>
</feature>
<reference evidence="3 4" key="1">
    <citation type="submission" date="2018-11" db="EMBL/GenBank/DDBJ databases">
        <title>Sequencing the genomes of 1000 actinobacteria strains.</title>
        <authorList>
            <person name="Klenk H.-P."/>
        </authorList>
    </citation>
    <scope>NUCLEOTIDE SEQUENCE [LARGE SCALE GENOMIC DNA]</scope>
    <source>
        <strain evidence="3 4">DSM 44254</strain>
    </source>
</reference>
<feature type="compositionally biased region" description="Low complexity" evidence="1">
    <location>
        <begin position="259"/>
        <end position="273"/>
    </location>
</feature>
<sequence>MKLWPTFLGLLRRPIFTIPVLVLAVAAGVLTYRQVPVRYQVSATMILTAPTSGGSQKAETGAEDDGDTSYNPLLQFNESLQTTAALLILAANTEDVKAGVGAPLNGDTRLQVDDGRSNADLLAATQTGPFIYITAESPTAAKAEAVVTAVREYIRGDLKRLQESLKAPGSTYISVSNVSTDPLKTVQKTRLVATAGAPAAVIVAAFLLAYPFVRRAQRRHAMSVGWRAPAGYAVPAQRTLPGEAEPVTADRAVPPGPAPALDAADTADGSAEGTGPGAEPDPEDDPDDADELSVPQAPDGREDTVVFGAIRFDDEPADARHDDEIRRLA</sequence>
<accession>A0A3N1CN46</accession>
<evidence type="ECO:0000256" key="2">
    <source>
        <dbReference type="SAM" id="Phobius"/>
    </source>
</evidence>
<gene>
    <name evidence="3" type="ORF">EDD29_0223</name>
</gene>
<keyword evidence="4" id="KW-1185">Reference proteome</keyword>
<evidence type="ECO:0000313" key="4">
    <source>
        <dbReference type="Proteomes" id="UP000272400"/>
    </source>
</evidence>
<feature type="region of interest" description="Disordered" evidence="1">
    <location>
        <begin position="247"/>
        <end position="304"/>
    </location>
</feature>
<dbReference type="RefSeq" id="WP_123661719.1">
    <property type="nucleotide sequence ID" value="NZ_RJKE01000001.1"/>
</dbReference>
<evidence type="ECO:0000313" key="3">
    <source>
        <dbReference type="EMBL" id="ROO82740.1"/>
    </source>
</evidence>
<comment type="caution">
    <text evidence="3">The sequence shown here is derived from an EMBL/GenBank/DDBJ whole genome shotgun (WGS) entry which is preliminary data.</text>
</comment>
<dbReference type="EMBL" id="RJKE01000001">
    <property type="protein sequence ID" value="ROO82740.1"/>
    <property type="molecule type" value="Genomic_DNA"/>
</dbReference>
<dbReference type="OrthoDB" id="3474225at2"/>
<evidence type="ECO:0000256" key="1">
    <source>
        <dbReference type="SAM" id="MobiDB-lite"/>
    </source>
</evidence>
<keyword evidence="2" id="KW-1133">Transmembrane helix</keyword>
<keyword evidence="2" id="KW-0812">Transmembrane</keyword>
<proteinExistence type="predicted"/>
<dbReference type="AlphaFoldDB" id="A0A3N1CN46"/>
<evidence type="ECO:0008006" key="5">
    <source>
        <dbReference type="Google" id="ProtNLM"/>
    </source>
</evidence>
<name>A0A3N1CN46_9ACTN</name>